<dbReference type="EMBL" id="CP023434">
    <property type="protein sequence ID" value="AXY25510.1"/>
    <property type="molecule type" value="Genomic_DNA"/>
</dbReference>
<feature type="transmembrane region" description="Helical" evidence="1">
    <location>
        <begin position="65"/>
        <end position="86"/>
    </location>
</feature>
<keyword evidence="1" id="KW-0812">Transmembrane</keyword>
<keyword evidence="1" id="KW-0472">Membrane</keyword>
<gene>
    <name evidence="2" type="ORF">CL176_05610</name>
</gene>
<feature type="transmembrane region" description="Helical" evidence="1">
    <location>
        <begin position="115"/>
        <end position="134"/>
    </location>
</feature>
<evidence type="ECO:0000313" key="2">
    <source>
        <dbReference type="EMBL" id="AXY25510.1"/>
    </source>
</evidence>
<dbReference type="RefSeq" id="WP_118990419.1">
    <property type="nucleotide sequence ID" value="NZ_CP023434.1"/>
</dbReference>
<dbReference type="AlphaFoldDB" id="A0A347WKA3"/>
<evidence type="ECO:0000313" key="3">
    <source>
        <dbReference type="Proteomes" id="UP000263232"/>
    </source>
</evidence>
<keyword evidence="1" id="KW-1133">Transmembrane helix</keyword>
<feature type="transmembrane region" description="Helical" evidence="1">
    <location>
        <begin position="9"/>
        <end position="26"/>
    </location>
</feature>
<protein>
    <submittedName>
        <fullName evidence="2">Uncharacterized protein</fullName>
    </submittedName>
</protein>
<keyword evidence="3" id="KW-1185">Reference proteome</keyword>
<feature type="transmembrane region" description="Helical" evidence="1">
    <location>
        <begin position="32"/>
        <end position="53"/>
    </location>
</feature>
<name>A0A347WKA3_9LACT</name>
<organism evidence="2 3">
    <name type="scientific">Suicoccus acidiformans</name>
    <dbReference type="NCBI Taxonomy" id="2036206"/>
    <lineage>
        <taxon>Bacteria</taxon>
        <taxon>Bacillati</taxon>
        <taxon>Bacillota</taxon>
        <taxon>Bacilli</taxon>
        <taxon>Lactobacillales</taxon>
        <taxon>Aerococcaceae</taxon>
        <taxon>Suicoccus</taxon>
    </lineage>
</organism>
<reference evidence="2 3" key="1">
    <citation type="submission" date="2017-09" db="EMBL/GenBank/DDBJ databases">
        <title>Complete genome sequence of Oxytococcus suis strain ZY16052.</title>
        <authorList>
            <person name="Li F."/>
        </authorList>
    </citation>
    <scope>NUCLEOTIDE SEQUENCE [LARGE SCALE GENOMIC DNA]</scope>
    <source>
        <strain evidence="2 3">ZY16052</strain>
    </source>
</reference>
<evidence type="ECO:0000256" key="1">
    <source>
        <dbReference type="SAM" id="Phobius"/>
    </source>
</evidence>
<dbReference type="Proteomes" id="UP000263232">
    <property type="component" value="Chromosome"/>
</dbReference>
<proteinExistence type="predicted"/>
<dbReference type="KEGG" id="abae:CL176_05610"/>
<sequence length="137" mass="15461">MSKQMIKNMIAALLLNILSFICFLMTKDHLNIVQFMLFIVGPVVISIALCFILNKGHGIISNKKITLIMIYFLMNAIFYVGIALVLRDLQIVTHIIAQSQFLSSETISIDQNSNYGLSIVIFLSCSFFGHKMVVDRL</sequence>
<accession>A0A347WKA3</accession>